<dbReference type="PANTHER" id="PTHR39426:SF1">
    <property type="entry name" value="HOMOLOGY TO DEATH-ON-CURING PROTEIN OF PHAGE P1"/>
    <property type="match status" value="1"/>
</dbReference>
<dbReference type="InterPro" id="IPR053737">
    <property type="entry name" value="Type_II_TA_Toxin"/>
</dbReference>
<reference evidence="3" key="1">
    <citation type="journal article" date="2017" name="Proc. Natl. Acad. Sci. U.S.A.">
        <title>Simulation of Deepwater Horizon oil plume reveals substrate specialization within a complex community of hydrocarbon-degraders.</title>
        <authorList>
            <person name="Hu P."/>
            <person name="Dubinsky E.A."/>
            <person name="Probst A.J."/>
            <person name="Wang J."/>
            <person name="Sieber C.M.K."/>
            <person name="Tom L.M."/>
            <person name="Gardinali P."/>
            <person name="Banfield J.F."/>
            <person name="Atlas R.M."/>
            <person name="Andersen G.L."/>
        </authorList>
    </citation>
    <scope>NUCLEOTIDE SEQUENCE [LARGE SCALE GENOMIC DNA]</scope>
</reference>
<dbReference type="SUPFAM" id="SSF140931">
    <property type="entry name" value="Fic-like"/>
    <property type="match status" value="1"/>
</dbReference>
<dbReference type="InterPro" id="IPR036597">
    <property type="entry name" value="Fido-like_dom_sf"/>
</dbReference>
<dbReference type="InterPro" id="IPR006440">
    <property type="entry name" value="Doc"/>
</dbReference>
<evidence type="ECO:0000313" key="3">
    <source>
        <dbReference type="Proteomes" id="UP000196531"/>
    </source>
</evidence>
<evidence type="ECO:0000313" key="2">
    <source>
        <dbReference type="EMBL" id="OUR94184.1"/>
    </source>
</evidence>
<protein>
    <recommendedName>
        <fullName evidence="1">Fido domain-containing protein</fullName>
    </recommendedName>
</protein>
<dbReference type="Proteomes" id="UP000196531">
    <property type="component" value="Unassembled WGS sequence"/>
</dbReference>
<dbReference type="NCBIfam" id="TIGR01550">
    <property type="entry name" value="DOC_P1"/>
    <property type="match status" value="1"/>
</dbReference>
<proteinExistence type="predicted"/>
<dbReference type="PANTHER" id="PTHR39426">
    <property type="entry name" value="HOMOLOGY TO DEATH-ON-CURING PROTEIN OF PHAGE P1"/>
    <property type="match status" value="1"/>
</dbReference>
<sequence length="108" mass="12062">MILTHGGKEGVRDMGLLSSVLLRPQSGYYNSLSEQAAALLHSLCMNHCFLDGNKRIALLASVVFIKINGYNFNASNAKFVKFIIDQVITSKVDLNVITNFFEKHMIKK</sequence>
<dbReference type="GO" id="GO:0016301">
    <property type="term" value="F:kinase activity"/>
    <property type="evidence" value="ECO:0007669"/>
    <property type="project" value="InterPro"/>
</dbReference>
<gene>
    <name evidence="2" type="ORF">A9Q84_17940</name>
</gene>
<feature type="domain" description="Fido" evidence="1">
    <location>
        <begin position="1"/>
        <end position="103"/>
    </location>
</feature>
<dbReference type="InterPro" id="IPR003812">
    <property type="entry name" value="Fido"/>
</dbReference>
<dbReference type="AlphaFoldDB" id="A0A1Y5F3D0"/>
<comment type="caution">
    <text evidence="2">The sequence shown here is derived from an EMBL/GenBank/DDBJ whole genome shotgun (WGS) entry which is preliminary data.</text>
</comment>
<dbReference type="Gene3D" id="1.20.120.1870">
    <property type="entry name" value="Fic/DOC protein, Fido domain"/>
    <property type="match status" value="1"/>
</dbReference>
<organism evidence="2 3">
    <name type="scientific">Halobacteriovorax marinus</name>
    <dbReference type="NCBI Taxonomy" id="97084"/>
    <lineage>
        <taxon>Bacteria</taxon>
        <taxon>Pseudomonadati</taxon>
        <taxon>Bdellovibrionota</taxon>
        <taxon>Bacteriovoracia</taxon>
        <taxon>Bacteriovoracales</taxon>
        <taxon>Halobacteriovoraceae</taxon>
        <taxon>Halobacteriovorax</taxon>
    </lineage>
</organism>
<dbReference type="EMBL" id="MAAO01000011">
    <property type="protein sequence ID" value="OUR94184.1"/>
    <property type="molecule type" value="Genomic_DNA"/>
</dbReference>
<name>A0A1Y5F3D0_9BACT</name>
<accession>A0A1Y5F3D0</accession>
<dbReference type="Pfam" id="PF02661">
    <property type="entry name" value="Fic"/>
    <property type="match status" value="1"/>
</dbReference>
<dbReference type="PROSITE" id="PS51459">
    <property type="entry name" value="FIDO"/>
    <property type="match status" value="1"/>
</dbReference>
<evidence type="ECO:0000259" key="1">
    <source>
        <dbReference type="PROSITE" id="PS51459"/>
    </source>
</evidence>